<dbReference type="RefSeq" id="XP_003034358.1">
    <property type="nucleotide sequence ID" value="XM_003034312.1"/>
</dbReference>
<dbReference type="OrthoDB" id="3024398at2759"/>
<dbReference type="InterPro" id="IPR032675">
    <property type="entry name" value="LRR_dom_sf"/>
</dbReference>
<dbReference type="OMA" id="CEDIELH"/>
<dbReference type="VEuPathDB" id="FungiDB:SCHCODRAFT_02685390"/>
<protein>
    <recommendedName>
        <fullName evidence="1">F-box domain-containing protein</fullName>
    </recommendedName>
</protein>
<dbReference type="InParanoid" id="D8PZK6"/>
<keyword evidence="3" id="KW-1185">Reference proteome</keyword>
<dbReference type="Pfam" id="PF12937">
    <property type="entry name" value="F-box-like"/>
    <property type="match status" value="1"/>
</dbReference>
<gene>
    <name evidence="2" type="ORF">SCHCODRAFT_106770</name>
</gene>
<feature type="domain" description="F-box" evidence="1">
    <location>
        <begin position="13"/>
        <end position="55"/>
    </location>
</feature>
<dbReference type="KEGG" id="scm:SCHCO_02685390"/>
<dbReference type="HOGENOM" id="CLU_021164_4_0_1"/>
<feature type="non-terminal residue" evidence="2">
    <location>
        <position position="551"/>
    </location>
</feature>
<proteinExistence type="predicted"/>
<sequence length="551" mass="62424">MQISPHSLPPSLRLPLELKDAICRDAGLRKKDLARLALTCRSWYIPANVILWESINGLGPLLALMPEGTWNGMEITTLEGSLYEDDPPLTVEHWTPVLRLSLLVKEIRLNDVTRTIQRRVMQYPPPTTLFPSLRSLTIDMWKASNELGPLNGLAAAHLIFLRAIIPQTLQTLTLVDAPKLFDILPLFSRLESLVIQAPHAALHVLNNGSHHGKALTSIVQCISCCGNLSWVRLDLPFGRRPELMEALARLSGLEHLRVWFCRPEQWHGRQPTYPDHAFPALRSLELRSLSFFDAAILLKSRQKRRMTNIEVFSDDPETPESLALFTAHVKQYCTPVTLRRIRLALNDPSSRWPISFAPIAPLMAFRNLRNVRFSLFCGVHITEAEWQLIGQSWPRLQSLTMRPRFFDDPSNAQPSCSLATLGTIARHCPELKTITLALDATVLPKIEALNVVKNRRMVITVTPPLQDIVAAEPVVQYLQGVFGHRVKVNLQLRSSELEAGVDREIRRRRLQWDMVSLWTSGTYLDSLGMPIRGQAYMAAKSIVQMNHYEAY</sequence>
<dbReference type="Proteomes" id="UP000007431">
    <property type="component" value="Unassembled WGS sequence"/>
</dbReference>
<dbReference type="EMBL" id="GL377304">
    <property type="protein sequence ID" value="EFI99455.1"/>
    <property type="molecule type" value="Genomic_DNA"/>
</dbReference>
<dbReference type="STRING" id="578458.D8PZK6"/>
<organism evidence="3">
    <name type="scientific">Schizophyllum commune (strain H4-8 / FGSC 9210)</name>
    <name type="common">Split gill fungus</name>
    <dbReference type="NCBI Taxonomy" id="578458"/>
    <lineage>
        <taxon>Eukaryota</taxon>
        <taxon>Fungi</taxon>
        <taxon>Dikarya</taxon>
        <taxon>Basidiomycota</taxon>
        <taxon>Agaricomycotina</taxon>
        <taxon>Agaricomycetes</taxon>
        <taxon>Agaricomycetidae</taxon>
        <taxon>Agaricales</taxon>
        <taxon>Schizophyllaceae</taxon>
        <taxon>Schizophyllum</taxon>
    </lineage>
</organism>
<evidence type="ECO:0000313" key="2">
    <source>
        <dbReference type="EMBL" id="EFI99455.1"/>
    </source>
</evidence>
<dbReference type="Gene3D" id="3.80.10.10">
    <property type="entry name" value="Ribonuclease Inhibitor"/>
    <property type="match status" value="1"/>
</dbReference>
<dbReference type="GeneID" id="9586345"/>
<dbReference type="InterPro" id="IPR001810">
    <property type="entry name" value="F-box_dom"/>
</dbReference>
<evidence type="ECO:0000259" key="1">
    <source>
        <dbReference type="Pfam" id="PF12937"/>
    </source>
</evidence>
<evidence type="ECO:0000313" key="3">
    <source>
        <dbReference type="Proteomes" id="UP000007431"/>
    </source>
</evidence>
<dbReference type="SUPFAM" id="SSF52047">
    <property type="entry name" value="RNI-like"/>
    <property type="match status" value="1"/>
</dbReference>
<dbReference type="AlphaFoldDB" id="D8PZK6"/>
<accession>D8PZK6</accession>
<reference evidence="2 3" key="1">
    <citation type="journal article" date="2010" name="Nat. Biotechnol.">
        <title>Genome sequence of the model mushroom Schizophyllum commune.</title>
        <authorList>
            <person name="Ohm R.A."/>
            <person name="de Jong J.F."/>
            <person name="Lugones L.G."/>
            <person name="Aerts A."/>
            <person name="Kothe E."/>
            <person name="Stajich J.E."/>
            <person name="de Vries R.P."/>
            <person name="Record E."/>
            <person name="Levasseur A."/>
            <person name="Baker S.E."/>
            <person name="Bartholomew K.A."/>
            <person name="Coutinho P.M."/>
            <person name="Erdmann S."/>
            <person name="Fowler T.J."/>
            <person name="Gathman A.C."/>
            <person name="Lombard V."/>
            <person name="Henrissat B."/>
            <person name="Knabe N."/>
            <person name="Kuees U."/>
            <person name="Lilly W.W."/>
            <person name="Lindquist E."/>
            <person name="Lucas S."/>
            <person name="Magnuson J.K."/>
            <person name="Piumi F."/>
            <person name="Raudaskoski M."/>
            <person name="Salamov A."/>
            <person name="Schmutz J."/>
            <person name="Schwarze F.W.M.R."/>
            <person name="vanKuyk P.A."/>
            <person name="Horton J.S."/>
            <person name="Grigoriev I.V."/>
            <person name="Woesten H.A.B."/>
        </authorList>
    </citation>
    <scope>NUCLEOTIDE SEQUENCE [LARGE SCALE GENOMIC DNA]</scope>
    <source>
        <strain evidence="3">H4-8 / FGSC 9210</strain>
    </source>
</reference>
<name>D8PZK6_SCHCM</name>